<keyword evidence="10" id="KW-0325">Glycoprotein</keyword>
<name>A0AAV1BBK7_VICFA</name>
<evidence type="ECO:0000256" key="2">
    <source>
        <dbReference type="ARBA" id="ARBA00009592"/>
    </source>
</evidence>
<dbReference type="FunFam" id="3.80.10.10:FF:000111">
    <property type="entry name" value="LRR receptor-like serine/threonine-protein kinase ERECTA"/>
    <property type="match status" value="1"/>
</dbReference>
<keyword evidence="8 11" id="KW-0472">Membrane</keyword>
<dbReference type="Proteomes" id="UP001157006">
    <property type="component" value="Chromosome 6"/>
</dbReference>
<dbReference type="AlphaFoldDB" id="A0AAV1BBK7"/>
<evidence type="ECO:0000313" key="13">
    <source>
        <dbReference type="Proteomes" id="UP001157006"/>
    </source>
</evidence>
<keyword evidence="3" id="KW-0433">Leucine-rich repeat</keyword>
<keyword evidence="6" id="KW-0677">Repeat</keyword>
<keyword evidence="7 11" id="KW-1133">Transmembrane helix</keyword>
<evidence type="ECO:0000256" key="10">
    <source>
        <dbReference type="ARBA" id="ARBA00023180"/>
    </source>
</evidence>
<evidence type="ECO:0000256" key="6">
    <source>
        <dbReference type="ARBA" id="ARBA00022737"/>
    </source>
</evidence>
<feature type="transmembrane region" description="Helical" evidence="11">
    <location>
        <begin position="227"/>
        <end position="252"/>
    </location>
</feature>
<keyword evidence="5" id="KW-0732">Signal</keyword>
<dbReference type="PANTHER" id="PTHR48063">
    <property type="entry name" value="LRR RECEPTOR-LIKE KINASE"/>
    <property type="match status" value="1"/>
</dbReference>
<evidence type="ECO:0000256" key="8">
    <source>
        <dbReference type="ARBA" id="ARBA00023136"/>
    </source>
</evidence>
<evidence type="ECO:0000256" key="11">
    <source>
        <dbReference type="SAM" id="Phobius"/>
    </source>
</evidence>
<dbReference type="Pfam" id="PF00560">
    <property type="entry name" value="LRR_1"/>
    <property type="match status" value="4"/>
</dbReference>
<keyword evidence="9" id="KW-0675">Receptor</keyword>
<protein>
    <submittedName>
        <fullName evidence="12">Uncharacterized protein</fullName>
    </submittedName>
</protein>
<dbReference type="PRINTS" id="PR00019">
    <property type="entry name" value="LEURICHRPT"/>
</dbReference>
<dbReference type="EMBL" id="OX451741">
    <property type="protein sequence ID" value="CAI8618840.1"/>
    <property type="molecule type" value="Genomic_DNA"/>
</dbReference>
<comment type="subcellular location">
    <subcellularLocation>
        <location evidence="1">Membrane</location>
        <topology evidence="1">Single-pass type I membrane protein</topology>
    </subcellularLocation>
</comment>
<accession>A0AAV1BBK7</accession>
<evidence type="ECO:0000256" key="3">
    <source>
        <dbReference type="ARBA" id="ARBA00022614"/>
    </source>
</evidence>
<evidence type="ECO:0000256" key="4">
    <source>
        <dbReference type="ARBA" id="ARBA00022692"/>
    </source>
</evidence>
<reference evidence="12 13" key="1">
    <citation type="submission" date="2023-01" db="EMBL/GenBank/DDBJ databases">
        <authorList>
            <person name="Kreplak J."/>
        </authorList>
    </citation>
    <scope>NUCLEOTIDE SEQUENCE [LARGE SCALE GENOMIC DNA]</scope>
</reference>
<dbReference type="GO" id="GO:0016020">
    <property type="term" value="C:membrane"/>
    <property type="evidence" value="ECO:0007669"/>
    <property type="project" value="UniProtKB-SubCell"/>
</dbReference>
<sequence length="289" mass="33030">MPTKVFTDIRPFRESIEGGIPRCVFPAMATDESINDQSYMAFLTIKESLSIYLSRKYLFGLRFKGMELFFSGSLYKYIYVIDLSSNHLTQGIPIEITKLVYLRALNLSRNQLVGSIPSNIGELKNLEALDLSRNQLSCVISTTMVTLNFLSFLNLSYNTLSGKIPSDGQFAIFDNDCYIGNPHLCGDPLTEACLKNSSFKYANCSHIEEHENDNYGDKRRGLVINPFYITLIVGFFTGFWVFWGSILLFASWRHAYFCFLSNMEDKSYVNVVVTINKLRRKLHTQQPPM</sequence>
<evidence type="ECO:0000313" key="12">
    <source>
        <dbReference type="EMBL" id="CAI8618840.1"/>
    </source>
</evidence>
<evidence type="ECO:0000256" key="7">
    <source>
        <dbReference type="ARBA" id="ARBA00022989"/>
    </source>
</evidence>
<evidence type="ECO:0000256" key="5">
    <source>
        <dbReference type="ARBA" id="ARBA00022729"/>
    </source>
</evidence>
<dbReference type="InterPro" id="IPR001611">
    <property type="entry name" value="Leu-rich_rpt"/>
</dbReference>
<proteinExistence type="inferred from homology"/>
<keyword evidence="13" id="KW-1185">Reference proteome</keyword>
<dbReference type="InterPro" id="IPR046956">
    <property type="entry name" value="RLP23-like"/>
</dbReference>
<keyword evidence="4 11" id="KW-0812">Transmembrane</keyword>
<evidence type="ECO:0000256" key="1">
    <source>
        <dbReference type="ARBA" id="ARBA00004479"/>
    </source>
</evidence>
<comment type="similarity">
    <text evidence="2">Belongs to the RLP family.</text>
</comment>
<organism evidence="12 13">
    <name type="scientific">Vicia faba</name>
    <name type="common">Broad bean</name>
    <name type="synonym">Faba vulgaris</name>
    <dbReference type="NCBI Taxonomy" id="3906"/>
    <lineage>
        <taxon>Eukaryota</taxon>
        <taxon>Viridiplantae</taxon>
        <taxon>Streptophyta</taxon>
        <taxon>Embryophyta</taxon>
        <taxon>Tracheophyta</taxon>
        <taxon>Spermatophyta</taxon>
        <taxon>Magnoliopsida</taxon>
        <taxon>eudicotyledons</taxon>
        <taxon>Gunneridae</taxon>
        <taxon>Pentapetalae</taxon>
        <taxon>rosids</taxon>
        <taxon>fabids</taxon>
        <taxon>Fabales</taxon>
        <taxon>Fabaceae</taxon>
        <taxon>Papilionoideae</taxon>
        <taxon>50 kb inversion clade</taxon>
        <taxon>NPAAA clade</taxon>
        <taxon>Hologalegina</taxon>
        <taxon>IRL clade</taxon>
        <taxon>Fabeae</taxon>
        <taxon>Vicia</taxon>
    </lineage>
</organism>
<dbReference type="PANTHER" id="PTHR48063:SF103">
    <property type="entry name" value="LEUCINE-RICH RECEPTOR-LIKE KINASE FAMILY PROTEIN"/>
    <property type="match status" value="1"/>
</dbReference>
<dbReference type="SUPFAM" id="SSF52058">
    <property type="entry name" value="L domain-like"/>
    <property type="match status" value="1"/>
</dbReference>
<dbReference type="InterPro" id="IPR032675">
    <property type="entry name" value="LRR_dom_sf"/>
</dbReference>
<evidence type="ECO:0000256" key="9">
    <source>
        <dbReference type="ARBA" id="ARBA00023170"/>
    </source>
</evidence>
<dbReference type="Gene3D" id="3.80.10.10">
    <property type="entry name" value="Ribonuclease Inhibitor"/>
    <property type="match status" value="1"/>
</dbReference>
<gene>
    <name evidence="12" type="ORF">VFH_VI142440</name>
</gene>